<evidence type="ECO:0000313" key="2">
    <source>
        <dbReference type="Proteomes" id="UP000003045"/>
    </source>
</evidence>
<dbReference type="AlphaFoldDB" id="E0QNI6"/>
<keyword evidence="2" id="KW-1185">Reference proteome</keyword>
<sequence>MVSVEFGDAARDLGKHLMNLTLNFTPDITPGEVKCYVRWEVRLEPKKLTNPDFSLEYQAKTRFLDTLL</sequence>
<dbReference type="EMBL" id="AEET01000012">
    <property type="protein sequence ID" value="EFM46958.1"/>
    <property type="molecule type" value="Genomic_DNA"/>
</dbReference>
<gene>
    <name evidence="1" type="ORF">HMPREF0580_0450</name>
</gene>
<name>E0QNI6_9ACTO</name>
<evidence type="ECO:0000313" key="1">
    <source>
        <dbReference type="EMBL" id="EFM46958.1"/>
    </source>
</evidence>
<protein>
    <submittedName>
        <fullName evidence="1">Uncharacterized protein</fullName>
    </submittedName>
</protein>
<dbReference type="Proteomes" id="UP000003045">
    <property type="component" value="Unassembled WGS sequence"/>
</dbReference>
<proteinExistence type="predicted"/>
<reference evidence="1" key="1">
    <citation type="submission" date="2010-08" db="EMBL/GenBank/DDBJ databases">
        <authorList>
            <person name="Muzny D."/>
            <person name="Qin X."/>
            <person name="Deng J."/>
            <person name="Jiang H."/>
            <person name="Liu Y."/>
            <person name="Qu J."/>
            <person name="Song X.-Z."/>
            <person name="Zhang L."/>
            <person name="Thornton R."/>
            <person name="Coyle M."/>
            <person name="Francisco L."/>
            <person name="Jackson L."/>
            <person name="Javaid M."/>
            <person name="Korchina V."/>
            <person name="Kovar C."/>
            <person name="Mata R."/>
            <person name="Mathew T."/>
            <person name="Ngo R."/>
            <person name="Nguyen L."/>
            <person name="Nguyen N."/>
            <person name="Okwuonu G."/>
            <person name="Ongeri F."/>
            <person name="Pham C."/>
            <person name="Simmons D."/>
            <person name="Wilczek-Boney K."/>
            <person name="Hale W."/>
            <person name="Jakkamsetti A."/>
            <person name="Pham P."/>
            <person name="Ruth R."/>
            <person name="San Lucas F."/>
            <person name="Warren J."/>
            <person name="Zhang J."/>
            <person name="Zhao Z."/>
            <person name="Zhou C."/>
            <person name="Zhu D."/>
            <person name="Lee S."/>
            <person name="Bess C."/>
            <person name="Blankenburg K."/>
            <person name="Forbes L."/>
            <person name="Fu Q."/>
            <person name="Gubbala S."/>
            <person name="Hirani K."/>
            <person name="Jayaseelan J.C."/>
            <person name="Lara F."/>
            <person name="Munidasa M."/>
            <person name="Palculict T."/>
            <person name="Patil S."/>
            <person name="Pu L.-L."/>
            <person name="Saada N."/>
            <person name="Tang L."/>
            <person name="Weissenberger G."/>
            <person name="Zhu Y."/>
            <person name="Hemphill L."/>
            <person name="Shang Y."/>
            <person name="Youmans B."/>
            <person name="Ayvaz T."/>
            <person name="Ross M."/>
            <person name="Santibanez J."/>
            <person name="Aqrawi P."/>
            <person name="Gross S."/>
            <person name="Joshi V."/>
            <person name="Fowler G."/>
            <person name="Nazareth L."/>
            <person name="Reid J."/>
            <person name="Worley K."/>
            <person name="Petrosino J."/>
            <person name="Highlander S."/>
            <person name="Gibbs R."/>
        </authorList>
    </citation>
    <scope>NUCLEOTIDE SEQUENCE [LARGE SCALE GENOMIC DNA]</scope>
    <source>
        <strain evidence="1">ATCC 35239</strain>
    </source>
</reference>
<dbReference type="STRING" id="871571.HMPREF0580_0450"/>
<accession>E0QNI6</accession>
<comment type="caution">
    <text evidence="1">The sequence shown here is derived from an EMBL/GenBank/DDBJ whole genome shotgun (WGS) entry which is preliminary data.</text>
</comment>
<dbReference type="HOGENOM" id="CLU_2789342_0_0_11"/>
<organism evidence="1 2">
    <name type="scientific">Mobiluncus mulieris ATCC 35239</name>
    <dbReference type="NCBI Taxonomy" id="871571"/>
    <lineage>
        <taxon>Bacteria</taxon>
        <taxon>Bacillati</taxon>
        <taxon>Actinomycetota</taxon>
        <taxon>Actinomycetes</taxon>
        <taxon>Actinomycetales</taxon>
        <taxon>Actinomycetaceae</taxon>
        <taxon>Mobiluncus</taxon>
    </lineage>
</organism>